<dbReference type="InterPro" id="IPR000182">
    <property type="entry name" value="GNAT_dom"/>
</dbReference>
<dbReference type="AlphaFoldDB" id="A0A182T6Z5"/>
<dbReference type="GO" id="GO:0000049">
    <property type="term" value="F:tRNA binding"/>
    <property type="evidence" value="ECO:0007669"/>
    <property type="project" value="TreeGrafter"/>
</dbReference>
<dbReference type="Pfam" id="PF13718">
    <property type="entry name" value="GNAT_acetyltr_2"/>
    <property type="match status" value="1"/>
</dbReference>
<dbReference type="EnsemblMetazoa" id="AMAM020897-RA">
    <property type="protein sequence ID" value="AMAM020897-PA"/>
    <property type="gene ID" value="AMAM020897"/>
</dbReference>
<dbReference type="GO" id="GO:0030686">
    <property type="term" value="C:90S preribosome"/>
    <property type="evidence" value="ECO:0007669"/>
    <property type="project" value="TreeGrafter"/>
</dbReference>
<dbReference type="PANTHER" id="PTHR10925:SF5">
    <property type="entry name" value="RNA CYTIDINE ACETYLTRANSFERASE"/>
    <property type="match status" value="1"/>
</dbReference>
<dbReference type="Gene3D" id="3.40.630.30">
    <property type="match status" value="1"/>
</dbReference>
<keyword evidence="4" id="KW-1185">Reference proteome</keyword>
<organism evidence="3 4">
    <name type="scientific">Anopheles maculatus</name>
    <dbReference type="NCBI Taxonomy" id="74869"/>
    <lineage>
        <taxon>Eukaryota</taxon>
        <taxon>Metazoa</taxon>
        <taxon>Ecdysozoa</taxon>
        <taxon>Arthropoda</taxon>
        <taxon>Hexapoda</taxon>
        <taxon>Insecta</taxon>
        <taxon>Pterygota</taxon>
        <taxon>Neoptera</taxon>
        <taxon>Endopterygota</taxon>
        <taxon>Diptera</taxon>
        <taxon>Nematocera</taxon>
        <taxon>Culicoidea</taxon>
        <taxon>Culicidae</taxon>
        <taxon>Anophelinae</taxon>
        <taxon>Anopheles</taxon>
        <taxon>Anopheles maculatus group</taxon>
    </lineage>
</organism>
<dbReference type="GO" id="GO:1990883">
    <property type="term" value="F:18S rRNA cytidine N-acetyltransferase activity"/>
    <property type="evidence" value="ECO:0007669"/>
    <property type="project" value="TreeGrafter"/>
</dbReference>
<dbReference type="GO" id="GO:0005730">
    <property type="term" value="C:nucleolus"/>
    <property type="evidence" value="ECO:0007669"/>
    <property type="project" value="TreeGrafter"/>
</dbReference>
<name>A0A182T6Z5_9DIPT</name>
<reference evidence="4" key="1">
    <citation type="submission" date="2013-09" db="EMBL/GenBank/DDBJ databases">
        <title>The Genome Sequence of Anopheles maculatus species B.</title>
        <authorList>
            <consortium name="The Broad Institute Genomics Platform"/>
            <person name="Neafsey D.E."/>
            <person name="Besansky N."/>
            <person name="Howell P."/>
            <person name="Walton C."/>
            <person name="Young S.K."/>
            <person name="Zeng Q."/>
            <person name="Gargeya S."/>
            <person name="Fitzgerald M."/>
            <person name="Haas B."/>
            <person name="Abouelleil A."/>
            <person name="Allen A.W."/>
            <person name="Alvarado L."/>
            <person name="Arachchi H.M."/>
            <person name="Berlin A.M."/>
            <person name="Chapman S.B."/>
            <person name="Gainer-Dewar J."/>
            <person name="Goldberg J."/>
            <person name="Griggs A."/>
            <person name="Gujja S."/>
            <person name="Hansen M."/>
            <person name="Howarth C."/>
            <person name="Imamovic A."/>
            <person name="Ireland A."/>
            <person name="Larimer J."/>
            <person name="McCowan C."/>
            <person name="Murphy C."/>
            <person name="Pearson M."/>
            <person name="Poon T.W."/>
            <person name="Priest M."/>
            <person name="Roberts A."/>
            <person name="Saif S."/>
            <person name="Shea T."/>
            <person name="Sisk P."/>
            <person name="Sykes S."/>
            <person name="Wortman J."/>
            <person name="Nusbaum C."/>
            <person name="Birren B."/>
        </authorList>
    </citation>
    <scope>NUCLEOTIDE SEQUENCE [LARGE SCALE GENOMIC DNA]</scope>
    <source>
        <strain evidence="4">maculatus3</strain>
    </source>
</reference>
<evidence type="ECO:0000313" key="4">
    <source>
        <dbReference type="Proteomes" id="UP000075901"/>
    </source>
</evidence>
<evidence type="ECO:0000259" key="1">
    <source>
        <dbReference type="Pfam" id="PF13718"/>
    </source>
</evidence>
<evidence type="ECO:0000259" key="2">
    <source>
        <dbReference type="Pfam" id="PF13725"/>
    </source>
</evidence>
<protein>
    <submittedName>
        <fullName evidence="3">Uncharacterized protein</fullName>
    </submittedName>
</protein>
<feature type="domain" description="N-acetyltransferase" evidence="1">
    <location>
        <begin position="2"/>
        <end position="48"/>
    </location>
</feature>
<dbReference type="VEuPathDB" id="VectorBase:AMAM020897"/>
<dbReference type="InterPro" id="IPR032672">
    <property type="entry name" value="TmcA/NAT10/Kre33"/>
</dbReference>
<dbReference type="GO" id="GO:1904812">
    <property type="term" value="P:rRNA acetylation involved in maturation of SSU-rRNA"/>
    <property type="evidence" value="ECO:0007669"/>
    <property type="project" value="TreeGrafter"/>
</dbReference>
<dbReference type="PANTHER" id="PTHR10925">
    <property type="entry name" value="N-ACETYLTRANSFERASE 10"/>
    <property type="match status" value="1"/>
</dbReference>
<accession>A0A182T6Z5</accession>
<feature type="domain" description="Possible tRNA binding" evidence="2">
    <location>
        <begin position="60"/>
        <end position="275"/>
    </location>
</feature>
<reference evidence="3" key="2">
    <citation type="submission" date="2020-05" db="UniProtKB">
        <authorList>
            <consortium name="EnsemblMetazoa"/>
        </authorList>
    </citation>
    <scope>IDENTIFICATION</scope>
    <source>
        <strain evidence="3">maculatus3</strain>
    </source>
</reference>
<proteinExistence type="predicted"/>
<evidence type="ECO:0000313" key="3">
    <source>
        <dbReference type="EnsemblMetazoa" id="AMAM020897-PA"/>
    </source>
</evidence>
<dbReference type="Proteomes" id="UP000075901">
    <property type="component" value="Unassembled WGS sequence"/>
</dbReference>
<sequence>MLDYVGTSFGLTSELLRFWKSQKFVPVYLSQKENELTGEHSCIMLCPINSSVERVETNEWLNHYFFDFRRRILKLLGKAFHKFPTSMALSLLENRAVKIESKALTQTTIDEIFLPHDVQRLEMYVNNQVEYKLIWDLTTDLASLYFQDKMAGSNLETLHKAILMGCGLQNKSIDRMMEELNMPSNQVLAKFYDCMKKLTNYIMRTMERTIEGGMAKTSELNMGQNLIPLKQSLNEEFAEDVKSLEKQQKKELTKLKKLNLDQYAIKGTDEEWSKVLSTSKSTIVSIKR</sequence>
<dbReference type="Pfam" id="PF13725">
    <property type="entry name" value="tRNA_bind_2"/>
    <property type="match status" value="1"/>
</dbReference>
<dbReference type="InterPro" id="IPR027992">
    <property type="entry name" value="tRNA_bind_dom"/>
</dbReference>